<sequence>MPPLGPLPSHGQRVDRGGAIEEAGRRCGCRGGYDEEVPDASKLGRVGCAGMKGAEVPAGEDAVGRERKGMGAATEGCWSGSHEIPTPFPFSSSAIAPAVLRTRRRSAMLPLAPQPSDPPPSSDGDAAITGSGTEIRAKKTAGRNLCSCATSAVRLQMERICGALLASRRQSPCHVAAYLLKMLLSLHVCIHGLCKLL</sequence>
<keyword evidence="3" id="KW-1185">Reference proteome</keyword>
<protein>
    <submittedName>
        <fullName evidence="2">Uncharacterized protein</fullName>
    </submittedName>
</protein>
<accession>A0AAQ3UW16</accession>
<dbReference type="Proteomes" id="UP001341281">
    <property type="component" value="Chromosome 10"/>
</dbReference>
<dbReference type="AlphaFoldDB" id="A0AAQ3UW16"/>
<evidence type="ECO:0000313" key="2">
    <source>
        <dbReference type="EMBL" id="WVZ98558.1"/>
    </source>
</evidence>
<feature type="compositionally biased region" description="Pro residues" evidence="1">
    <location>
        <begin position="112"/>
        <end position="121"/>
    </location>
</feature>
<organism evidence="2 3">
    <name type="scientific">Paspalum notatum var. saurae</name>
    <dbReference type="NCBI Taxonomy" id="547442"/>
    <lineage>
        <taxon>Eukaryota</taxon>
        <taxon>Viridiplantae</taxon>
        <taxon>Streptophyta</taxon>
        <taxon>Embryophyta</taxon>
        <taxon>Tracheophyta</taxon>
        <taxon>Spermatophyta</taxon>
        <taxon>Magnoliopsida</taxon>
        <taxon>Liliopsida</taxon>
        <taxon>Poales</taxon>
        <taxon>Poaceae</taxon>
        <taxon>PACMAD clade</taxon>
        <taxon>Panicoideae</taxon>
        <taxon>Andropogonodae</taxon>
        <taxon>Paspaleae</taxon>
        <taxon>Paspalinae</taxon>
        <taxon>Paspalum</taxon>
    </lineage>
</organism>
<feature type="region of interest" description="Disordered" evidence="1">
    <location>
        <begin position="109"/>
        <end position="129"/>
    </location>
</feature>
<dbReference type="EMBL" id="CP144754">
    <property type="protein sequence ID" value="WVZ98558.1"/>
    <property type="molecule type" value="Genomic_DNA"/>
</dbReference>
<evidence type="ECO:0000256" key="1">
    <source>
        <dbReference type="SAM" id="MobiDB-lite"/>
    </source>
</evidence>
<evidence type="ECO:0000313" key="3">
    <source>
        <dbReference type="Proteomes" id="UP001341281"/>
    </source>
</evidence>
<name>A0AAQ3UW16_PASNO</name>
<proteinExistence type="predicted"/>
<gene>
    <name evidence="2" type="ORF">U9M48_043987</name>
</gene>
<reference evidence="2 3" key="1">
    <citation type="submission" date="2024-02" db="EMBL/GenBank/DDBJ databases">
        <title>High-quality chromosome-scale genome assembly of Pensacola bahiagrass (Paspalum notatum Flugge var. saurae).</title>
        <authorList>
            <person name="Vega J.M."/>
            <person name="Podio M."/>
            <person name="Orjuela J."/>
            <person name="Siena L.A."/>
            <person name="Pessino S.C."/>
            <person name="Combes M.C."/>
            <person name="Mariac C."/>
            <person name="Albertini E."/>
            <person name="Pupilli F."/>
            <person name="Ortiz J.P.A."/>
            <person name="Leblanc O."/>
        </authorList>
    </citation>
    <scope>NUCLEOTIDE SEQUENCE [LARGE SCALE GENOMIC DNA]</scope>
    <source>
        <strain evidence="2">R1</strain>
        <tissue evidence="2">Leaf</tissue>
    </source>
</reference>